<dbReference type="InterPro" id="IPR008000">
    <property type="entry name" value="Rham/fucose_mutarotase"/>
</dbReference>
<accession>A0ABW1EFU2</accession>
<dbReference type="PANTHER" id="PTHR34389">
    <property type="entry name" value="L-RHAMNOSE MUTAROTASE"/>
    <property type="match status" value="1"/>
</dbReference>
<proteinExistence type="predicted"/>
<organism evidence="1 2">
    <name type="scientific">Acidicapsa dinghuensis</name>
    <dbReference type="NCBI Taxonomy" id="2218256"/>
    <lineage>
        <taxon>Bacteria</taxon>
        <taxon>Pseudomonadati</taxon>
        <taxon>Acidobacteriota</taxon>
        <taxon>Terriglobia</taxon>
        <taxon>Terriglobales</taxon>
        <taxon>Acidobacteriaceae</taxon>
        <taxon>Acidicapsa</taxon>
    </lineage>
</organism>
<protein>
    <submittedName>
        <fullName evidence="1">L-rhamnose mutarotase</fullName>
    </submittedName>
</protein>
<dbReference type="PANTHER" id="PTHR34389:SF2">
    <property type="entry name" value="L-RHAMNOSE MUTAROTASE"/>
    <property type="match status" value="1"/>
</dbReference>
<keyword evidence="2" id="KW-1185">Reference proteome</keyword>
<evidence type="ECO:0000313" key="1">
    <source>
        <dbReference type="EMBL" id="MFC5861868.1"/>
    </source>
</evidence>
<name>A0ABW1EFU2_9BACT</name>
<evidence type="ECO:0000313" key="2">
    <source>
        <dbReference type="Proteomes" id="UP001596091"/>
    </source>
</evidence>
<dbReference type="Gene3D" id="3.30.70.100">
    <property type="match status" value="1"/>
</dbReference>
<dbReference type="EMBL" id="JBHSPH010000002">
    <property type="protein sequence ID" value="MFC5861868.1"/>
    <property type="molecule type" value="Genomic_DNA"/>
</dbReference>
<dbReference type="SUPFAM" id="SSF54909">
    <property type="entry name" value="Dimeric alpha+beta barrel"/>
    <property type="match status" value="1"/>
</dbReference>
<comment type="caution">
    <text evidence="1">The sequence shown here is derived from an EMBL/GenBank/DDBJ whole genome shotgun (WGS) entry which is preliminary data.</text>
</comment>
<sequence length="107" mass="12777">MKRFGMVIRLKPGSAEAYRQYHAAVWPEVLEMIKDCKISNYSIYFKDDLLFGYFEYHGTDLAGDWARMAAHKKTQEWWAVMEPLQDPLETRKPGEWWAEMEEVFHLD</sequence>
<reference evidence="2" key="1">
    <citation type="journal article" date="2019" name="Int. J. Syst. Evol. Microbiol.">
        <title>The Global Catalogue of Microorganisms (GCM) 10K type strain sequencing project: providing services to taxonomists for standard genome sequencing and annotation.</title>
        <authorList>
            <consortium name="The Broad Institute Genomics Platform"/>
            <consortium name="The Broad Institute Genome Sequencing Center for Infectious Disease"/>
            <person name="Wu L."/>
            <person name="Ma J."/>
        </authorList>
    </citation>
    <scope>NUCLEOTIDE SEQUENCE [LARGE SCALE GENOMIC DNA]</scope>
    <source>
        <strain evidence="2">JCM 4087</strain>
    </source>
</reference>
<gene>
    <name evidence="1" type="ORF">ACFPT7_06155</name>
</gene>
<dbReference type="Proteomes" id="UP001596091">
    <property type="component" value="Unassembled WGS sequence"/>
</dbReference>
<dbReference type="Pfam" id="PF05336">
    <property type="entry name" value="rhaM"/>
    <property type="match status" value="1"/>
</dbReference>
<dbReference type="RefSeq" id="WP_263337611.1">
    <property type="nucleotide sequence ID" value="NZ_JAGSYH010000004.1"/>
</dbReference>
<dbReference type="InterPro" id="IPR011008">
    <property type="entry name" value="Dimeric_a/b-barrel"/>
</dbReference>